<dbReference type="AlphaFoldDB" id="A0A1N6F9K5"/>
<evidence type="ECO:0000313" key="3">
    <source>
        <dbReference type="Proteomes" id="UP000184699"/>
    </source>
</evidence>
<evidence type="ECO:0000256" key="1">
    <source>
        <dbReference type="ARBA" id="ARBA00023002"/>
    </source>
</evidence>
<dbReference type="OrthoDB" id="9808049at2"/>
<dbReference type="GO" id="GO:0050660">
    <property type="term" value="F:flavin adenine dinucleotide binding"/>
    <property type="evidence" value="ECO:0007669"/>
    <property type="project" value="TreeGrafter"/>
</dbReference>
<accession>A0A1N6F9K5</accession>
<dbReference type="PRINTS" id="PR00368">
    <property type="entry name" value="FADPNR"/>
</dbReference>
<dbReference type="Gene3D" id="3.50.50.60">
    <property type="entry name" value="FAD/NAD(P)-binding domain"/>
    <property type="match status" value="2"/>
</dbReference>
<dbReference type="PANTHER" id="PTHR43539:SF78">
    <property type="entry name" value="FLAVIN-CONTAINING MONOOXYGENASE"/>
    <property type="match status" value="1"/>
</dbReference>
<dbReference type="STRING" id="232089.SAMN05443544_1863"/>
<proteinExistence type="predicted"/>
<dbReference type="PRINTS" id="PR00411">
    <property type="entry name" value="PNDRDTASEI"/>
</dbReference>
<dbReference type="RefSeq" id="WP_074260024.1">
    <property type="nucleotide sequence ID" value="NZ_FSRJ01000002.1"/>
</dbReference>
<evidence type="ECO:0000313" key="2">
    <source>
        <dbReference type="EMBL" id="SIN91917.1"/>
    </source>
</evidence>
<dbReference type="PANTHER" id="PTHR43539">
    <property type="entry name" value="FLAVIN-BINDING MONOOXYGENASE-LIKE PROTEIN (AFU_ORTHOLOGUE AFUA_4G09220)"/>
    <property type="match status" value="1"/>
</dbReference>
<keyword evidence="3" id="KW-1185">Reference proteome</keyword>
<dbReference type="EMBL" id="FSRJ01000002">
    <property type="protein sequence ID" value="SIN91917.1"/>
    <property type="molecule type" value="Genomic_DNA"/>
</dbReference>
<dbReference type="SUPFAM" id="SSF51905">
    <property type="entry name" value="FAD/NAD(P)-binding domain"/>
    <property type="match status" value="2"/>
</dbReference>
<dbReference type="GO" id="GO:0004497">
    <property type="term" value="F:monooxygenase activity"/>
    <property type="evidence" value="ECO:0007669"/>
    <property type="project" value="TreeGrafter"/>
</dbReference>
<gene>
    <name evidence="2" type="ORF">SAMN05443544_1863</name>
</gene>
<organism evidence="2 3">
    <name type="scientific">Agromyces cerinus subsp. cerinus</name>
    <dbReference type="NCBI Taxonomy" id="232089"/>
    <lineage>
        <taxon>Bacteria</taxon>
        <taxon>Bacillati</taxon>
        <taxon>Actinomycetota</taxon>
        <taxon>Actinomycetes</taxon>
        <taxon>Micrococcales</taxon>
        <taxon>Microbacteriaceae</taxon>
        <taxon>Agromyces</taxon>
    </lineage>
</organism>
<keyword evidence="1" id="KW-0560">Oxidoreductase</keyword>
<protein>
    <submittedName>
        <fullName evidence="2">Putative flavoprotein involved in K+ transport</fullName>
    </submittedName>
</protein>
<dbReference type="Pfam" id="PF13738">
    <property type="entry name" value="Pyr_redox_3"/>
    <property type="match status" value="1"/>
</dbReference>
<name>A0A1N6F9K5_9MICO</name>
<dbReference type="Proteomes" id="UP000184699">
    <property type="component" value="Unassembled WGS sequence"/>
</dbReference>
<dbReference type="InterPro" id="IPR050982">
    <property type="entry name" value="Auxin_biosynth/cation_transpt"/>
</dbReference>
<dbReference type="InterPro" id="IPR036188">
    <property type="entry name" value="FAD/NAD-bd_sf"/>
</dbReference>
<reference evidence="3" key="1">
    <citation type="submission" date="2016-11" db="EMBL/GenBank/DDBJ databases">
        <authorList>
            <person name="Varghese N."/>
            <person name="Submissions S."/>
        </authorList>
    </citation>
    <scope>NUCLEOTIDE SEQUENCE [LARGE SCALE GENOMIC DNA]</scope>
    <source>
        <strain evidence="3">DSM 8595</strain>
    </source>
</reference>
<sequence>MRADVDVLVIGAGQAGLAVSHGLSASGIDHVVLERERVGAAWDTRWDSFRLVTPNHTIRLPGGEYRGDDPAGYLDRDEIGAHLRDYASSFAAPIQERTGVESLRSAGVGDGFVAETAAGGIRARRVVVCTGAYQREHRPGFVEEIGREVPVVAATEYRAPDALPGGTVLVIGGGQSGCQIAHELVHAGRRVVLAASRAPAMPRRVDGRDIIDWLNELGFFDDTLADMPSPAVRNVSNPLISGAHGGHEVNLRALAADGVELLGHVTGVDGARVRVADDLAESVAFGDDVFHEVCAGIGRLCWSQGLPVPDLPERPSTGLVAATAPLLDELGVVVNAVGFRPDYGWIDLPEIVDDMGFPVQEDGASARVPGLSFVGVPWMRTRRSPLLLGVGEDAEVVVRRLAAR</sequence>